<comment type="caution">
    <text evidence="2">The sequence shown here is derived from an EMBL/GenBank/DDBJ whole genome shotgun (WGS) entry which is preliminary data.</text>
</comment>
<dbReference type="EMBL" id="AYMZ01000006">
    <property type="protein sequence ID" value="ETF07807.1"/>
    <property type="molecule type" value="Genomic_DNA"/>
</dbReference>
<dbReference type="Proteomes" id="UP000024771">
    <property type="component" value="Chromosome"/>
</dbReference>
<accession>V8R7C8</accession>
<feature type="chain" id="PRO_5004772186" evidence="1">
    <location>
        <begin position="23"/>
        <end position="86"/>
    </location>
</feature>
<gene>
    <name evidence="2" type="ORF">PMO01_14485</name>
</gene>
<feature type="signal peptide" evidence="1">
    <location>
        <begin position="1"/>
        <end position="22"/>
    </location>
</feature>
<sequence length="86" mass="8475">MQRMAAAVEMAGTAVVTVVAQAAVTADRITAAPTATAEAMDSAAIMPARLSATAVKAAITTAAFAMTTAGTAQRLRASPSPEILAA</sequence>
<keyword evidence="1" id="KW-0732">Signal</keyword>
<protein>
    <submittedName>
        <fullName evidence="2">Uncharacterized protein</fullName>
    </submittedName>
</protein>
<dbReference type="AlphaFoldDB" id="V8R7C8"/>
<evidence type="ECO:0000313" key="3">
    <source>
        <dbReference type="Proteomes" id="UP000024771"/>
    </source>
</evidence>
<reference evidence="2 3" key="1">
    <citation type="journal article" date="2014" name="Genome Announc.">
        <title>Draft Genome Sequence of Pseudomonas moraviensis R28-S.</title>
        <authorList>
            <person name="Hunter S.S."/>
            <person name="Yano H."/>
            <person name="Loftie-Eaton W."/>
            <person name="Hughes J."/>
            <person name="De Gelder L."/>
            <person name="Stragier P."/>
            <person name="De Vos P."/>
            <person name="Settles M.L."/>
            <person name="Top E.M."/>
        </authorList>
    </citation>
    <scope>NUCLEOTIDE SEQUENCE [LARGE SCALE GENOMIC DNA]</scope>
    <source>
        <strain evidence="3">R28</strain>
    </source>
</reference>
<organism evidence="2 3">
    <name type="scientific">Pseudomonas moraviensis R28-S</name>
    <dbReference type="NCBI Taxonomy" id="1395516"/>
    <lineage>
        <taxon>Bacteria</taxon>
        <taxon>Pseudomonadati</taxon>
        <taxon>Pseudomonadota</taxon>
        <taxon>Gammaproteobacteria</taxon>
        <taxon>Pseudomonadales</taxon>
        <taxon>Pseudomonadaceae</taxon>
        <taxon>Pseudomonas</taxon>
    </lineage>
</organism>
<evidence type="ECO:0000313" key="2">
    <source>
        <dbReference type="EMBL" id="ETF07807.1"/>
    </source>
</evidence>
<name>V8R7C8_9PSED</name>
<dbReference type="HOGENOM" id="CLU_2495491_0_0_6"/>
<proteinExistence type="predicted"/>
<evidence type="ECO:0000256" key="1">
    <source>
        <dbReference type="SAM" id="SignalP"/>
    </source>
</evidence>